<feature type="transmembrane region" description="Helical" evidence="1">
    <location>
        <begin position="6"/>
        <end position="25"/>
    </location>
</feature>
<dbReference type="EMBL" id="CAADAN010000021">
    <property type="protein sequence ID" value="VFD36197.1"/>
    <property type="molecule type" value="Genomic_DNA"/>
</dbReference>
<gene>
    <name evidence="2" type="ORF">SAMEA1402399_03886</name>
</gene>
<keyword evidence="1" id="KW-1133">Transmembrane helix</keyword>
<protein>
    <recommendedName>
        <fullName evidence="4">Phage protein</fullName>
    </recommendedName>
</protein>
<keyword evidence="1" id="KW-0472">Membrane</keyword>
<dbReference type="Proteomes" id="UP000411588">
    <property type="component" value="Unassembled WGS sequence"/>
</dbReference>
<proteinExistence type="predicted"/>
<reference evidence="2 3" key="1">
    <citation type="submission" date="2019-02" db="EMBL/GenBank/DDBJ databases">
        <authorList>
            <consortium name="Pathogen Informatics"/>
        </authorList>
    </citation>
    <scope>NUCLEOTIDE SEQUENCE [LARGE SCALE GENOMIC DNA]</scope>
    <source>
        <strain evidence="3">clo34</strain>
    </source>
</reference>
<evidence type="ECO:0008006" key="4">
    <source>
        <dbReference type="Google" id="ProtNLM"/>
    </source>
</evidence>
<dbReference type="NCBIfam" id="NF047374">
    <property type="entry name" value="CD_typeI_toxin"/>
    <property type="match status" value="1"/>
</dbReference>
<dbReference type="RefSeq" id="WP_009894412.1">
    <property type="nucleotide sequence ID" value="NZ_BDSN01000033.1"/>
</dbReference>
<evidence type="ECO:0000313" key="3">
    <source>
        <dbReference type="Proteomes" id="UP000411588"/>
    </source>
</evidence>
<keyword evidence="1" id="KW-0812">Transmembrane</keyword>
<name>A0AB74QGM0_CLODI</name>
<evidence type="ECO:0000256" key="1">
    <source>
        <dbReference type="SAM" id="Phobius"/>
    </source>
</evidence>
<sequence length="50" mass="5815">MDNFLFNVLASLTASVVVYLISELFKKAKSHSRAKSDLQVEFKFIFKFKK</sequence>
<evidence type="ECO:0000313" key="2">
    <source>
        <dbReference type="EMBL" id="VFD36197.1"/>
    </source>
</evidence>
<organism evidence="2 3">
    <name type="scientific">Clostridioides difficile</name>
    <name type="common">Peptoclostridium difficile</name>
    <dbReference type="NCBI Taxonomy" id="1496"/>
    <lineage>
        <taxon>Bacteria</taxon>
        <taxon>Bacillati</taxon>
        <taxon>Bacillota</taxon>
        <taxon>Clostridia</taxon>
        <taxon>Peptostreptococcales</taxon>
        <taxon>Peptostreptococcaceae</taxon>
        <taxon>Clostridioides</taxon>
    </lineage>
</organism>
<comment type="caution">
    <text evidence="2">The sequence shown here is derived from an EMBL/GenBank/DDBJ whole genome shotgun (WGS) entry which is preliminary data.</text>
</comment>
<dbReference type="AlphaFoldDB" id="A0AB74QGM0"/>
<accession>A0AB74QGM0</accession>